<protein>
    <recommendedName>
        <fullName evidence="3">F-box domain-containing protein</fullName>
    </recommendedName>
</protein>
<dbReference type="GeneID" id="2909204"/>
<dbReference type="VEuPathDB" id="FungiDB:YALI1_C18837g"/>
<name>A0A1D8NB11_YARLL</name>
<dbReference type="KEGG" id="yli:2909204"/>
<dbReference type="VEuPathDB" id="FungiDB:YALI0_C13552g"/>
<organism evidence="1 2">
    <name type="scientific">Yarrowia lipolytica</name>
    <name type="common">Candida lipolytica</name>
    <dbReference type="NCBI Taxonomy" id="4952"/>
    <lineage>
        <taxon>Eukaryota</taxon>
        <taxon>Fungi</taxon>
        <taxon>Dikarya</taxon>
        <taxon>Ascomycota</taxon>
        <taxon>Saccharomycotina</taxon>
        <taxon>Dipodascomycetes</taxon>
        <taxon>Dipodascales</taxon>
        <taxon>Dipodascales incertae sedis</taxon>
        <taxon>Yarrowia</taxon>
    </lineage>
</organism>
<dbReference type="InterPro" id="IPR036047">
    <property type="entry name" value="F-box-like_dom_sf"/>
</dbReference>
<dbReference type="Proteomes" id="UP000182444">
    <property type="component" value="Chromosome 1C"/>
</dbReference>
<dbReference type="AlphaFoldDB" id="A0A1D8NB11"/>
<sequence length="635" mass="72313">MDTPDTNTSGDSAQAELRRMREVFGDWEKMNNMAKEVGTVAQNLPWKLGPKLGETKSSTLAAGGASRHDFLAAAAILTGQFNKEVEGLEPLKSETQRVLAQILWHLSNAVAAFESQLEVVLSQTFATDDEILEMRGFQRHLRRATMELELFEDRSRFFDKDIAVGYSCQLQRRLLDLVTGYNDERLKEWFVEQHGWGKQVILAKGTKRAVVVEAKIQKETDLFPPEIKSLVFEQLDVESCVALRQVDSSWYAAFRDSEPIWEAKLRLRNPWIKPGGGPDLNSWAGCVLVFVARLQKWPTVDDINDIATPTEPAECESVVAVELEGTKKPNSCFSGMVEHDYEHCHPIVCEQNHCATFDYRFDYSLNLWTHEISTLHHPTPELVHSDENYFAIRYKDIGMVLPTSFSLQGIAAVKEGPNYILVSNESGEAALLPRENPHIDSGLSLEPFQYGTPEDRYFFEDMFMTRAQLSVLPDEGRDHRFLIADFHAQKMHVYAIASGPSQPVASYNGLVWWSIHRDCLLPTFIDLQSPRKVYYSAERTMRVPKHEPARIHQGSRSRNCSQFVFGIRHRANVASMVDLATGILTSMYKPRDEPEGKVVPGFQNGRFYPRYLSESACRTWDLFTEEFSEDDGRLW</sequence>
<evidence type="ECO:0008006" key="3">
    <source>
        <dbReference type="Google" id="ProtNLM"/>
    </source>
</evidence>
<evidence type="ECO:0000313" key="2">
    <source>
        <dbReference type="Proteomes" id="UP000182444"/>
    </source>
</evidence>
<dbReference type="RefSeq" id="XP_501798.3">
    <property type="nucleotide sequence ID" value="XM_501798.3"/>
</dbReference>
<evidence type="ECO:0000313" key="1">
    <source>
        <dbReference type="EMBL" id="AOW02816.1"/>
    </source>
</evidence>
<proteinExistence type="predicted"/>
<accession>A0A1D8NB11</accession>
<gene>
    <name evidence="1" type="ORF">YALI1_C18837g</name>
</gene>
<dbReference type="SUPFAM" id="SSF81383">
    <property type="entry name" value="F-box domain"/>
    <property type="match status" value="1"/>
</dbReference>
<reference evidence="1 2" key="1">
    <citation type="journal article" date="2016" name="PLoS ONE">
        <title>Sequence Assembly of Yarrowia lipolytica Strain W29/CLIB89 Shows Transposable Element Diversity.</title>
        <authorList>
            <person name="Magnan C."/>
            <person name="Yu J."/>
            <person name="Chang I."/>
            <person name="Jahn E."/>
            <person name="Kanomata Y."/>
            <person name="Wu J."/>
            <person name="Zeller M."/>
            <person name="Oakes M."/>
            <person name="Baldi P."/>
            <person name="Sandmeyer S."/>
        </authorList>
    </citation>
    <scope>NUCLEOTIDE SEQUENCE [LARGE SCALE GENOMIC DNA]</scope>
    <source>
        <strain evidence="2">CLIB89(W29)</strain>
    </source>
</reference>
<dbReference type="EMBL" id="CP017555">
    <property type="protein sequence ID" value="AOW02816.1"/>
    <property type="molecule type" value="Genomic_DNA"/>
</dbReference>